<reference evidence="1" key="2">
    <citation type="submission" date="2020-05" db="UniProtKB">
        <authorList>
            <consortium name="EnsemblMetazoa"/>
        </authorList>
    </citation>
    <scope>IDENTIFICATION</scope>
    <source>
        <strain evidence="1">Indian</strain>
    </source>
</reference>
<dbReference type="VEuPathDB" id="VectorBase:ASTEI20_041392"/>
<organism evidence="1 2">
    <name type="scientific">Anopheles stephensi</name>
    <name type="common">Indo-Pakistan malaria mosquito</name>
    <dbReference type="NCBI Taxonomy" id="30069"/>
    <lineage>
        <taxon>Eukaryota</taxon>
        <taxon>Metazoa</taxon>
        <taxon>Ecdysozoa</taxon>
        <taxon>Arthropoda</taxon>
        <taxon>Hexapoda</taxon>
        <taxon>Insecta</taxon>
        <taxon>Pterygota</taxon>
        <taxon>Neoptera</taxon>
        <taxon>Endopterygota</taxon>
        <taxon>Diptera</taxon>
        <taxon>Nematocera</taxon>
        <taxon>Culicoidea</taxon>
        <taxon>Culicidae</taxon>
        <taxon>Anophelinae</taxon>
        <taxon>Anopheles</taxon>
    </lineage>
</organism>
<dbReference type="Proteomes" id="UP000076408">
    <property type="component" value="Unassembled WGS sequence"/>
</dbReference>
<protein>
    <submittedName>
        <fullName evidence="1">Uncharacterized protein</fullName>
    </submittedName>
</protein>
<dbReference type="VEuPathDB" id="VectorBase:ASTE002186"/>
<reference evidence="2" key="1">
    <citation type="journal article" date="2014" name="Genome Biol.">
        <title>Genome analysis of a major urban malaria vector mosquito, Anopheles stephensi.</title>
        <authorList>
            <person name="Jiang X."/>
            <person name="Peery A."/>
            <person name="Hall A.B."/>
            <person name="Sharma A."/>
            <person name="Chen X.G."/>
            <person name="Waterhouse R.M."/>
            <person name="Komissarov A."/>
            <person name="Riehle M.M."/>
            <person name="Shouche Y."/>
            <person name="Sharakhova M.V."/>
            <person name="Lawson D."/>
            <person name="Pakpour N."/>
            <person name="Arensburger P."/>
            <person name="Davidson V.L."/>
            <person name="Eiglmeier K."/>
            <person name="Emrich S."/>
            <person name="George P."/>
            <person name="Kennedy R.C."/>
            <person name="Mane S.P."/>
            <person name="Maslen G."/>
            <person name="Oringanje C."/>
            <person name="Qi Y."/>
            <person name="Settlage R."/>
            <person name="Tojo M."/>
            <person name="Tubio J.M."/>
            <person name="Unger M.F."/>
            <person name="Wang B."/>
            <person name="Vernick K.D."/>
            <person name="Ribeiro J.M."/>
            <person name="James A.A."/>
            <person name="Michel K."/>
            <person name="Riehle M.A."/>
            <person name="Luckhart S."/>
            <person name="Sharakhov I.V."/>
            <person name="Tu Z."/>
        </authorList>
    </citation>
    <scope>NUCLEOTIDE SEQUENCE [LARGE SCALE GENOMIC DNA]</scope>
    <source>
        <strain evidence="2">Indian</strain>
    </source>
</reference>
<evidence type="ECO:0000313" key="2">
    <source>
        <dbReference type="Proteomes" id="UP000076408"/>
    </source>
</evidence>
<evidence type="ECO:0000313" key="1">
    <source>
        <dbReference type="EnsemblMetazoa" id="ASTEI10784-PA"/>
    </source>
</evidence>
<dbReference type="EnsemblMetazoa" id="ASTEI10784-RA">
    <property type="protein sequence ID" value="ASTEI10784-PA"/>
    <property type="gene ID" value="ASTEI10784"/>
</dbReference>
<proteinExistence type="predicted"/>
<name>A0A182YQP8_ANOST</name>
<sequence length="87" mass="9255">MLSEVTLVLVAVSFAASEGLRCERIMVGACQNLVYDMTIASAPETALQYLSHGTASANAGANSTTTGAVRTWLDAERLIFLSIGFWI</sequence>
<dbReference type="VEuPathDB" id="VectorBase:ASTEI10784"/>
<dbReference type="AlphaFoldDB" id="A0A182YQP8"/>
<keyword evidence="2" id="KW-1185">Reference proteome</keyword>
<accession>A0A182YQP8</accession>